<evidence type="ECO:0000256" key="1">
    <source>
        <dbReference type="SAM" id="MobiDB-lite"/>
    </source>
</evidence>
<feature type="compositionally biased region" description="Polar residues" evidence="1">
    <location>
        <begin position="155"/>
        <end position="170"/>
    </location>
</feature>
<sequence length="327" mass="35969">MDGETSYQEVTLIENLLVIEDDGHILSRRIGQWHGKALLGAMTLPVTSLPLTEVHATFLPQHEPMTLDKIREAAQAIALTDNLLFIDNNRKILSCRINPDNGVMLFESLPQNPGEASQTQSTLAHSTVTQASKTSNDQDVEMDAPQPASEELHQSYANTSSSQLSTSGTPANIPETLPVQILSATNGKAYDREWMIKNSISEDCLNGAPSKHKLDLLVRYGAVKVGDRLCVTYHPDGGPVVKVGEVLQSMKKSRLDLRIAPARADFDGILYDCKGPKDIIGGMDKEFQMKRHSKASEAWKAVSVVTEDGRDLGSLWKVRQAYQVFTE</sequence>
<evidence type="ECO:0000313" key="2">
    <source>
        <dbReference type="EMBL" id="KAF6217671.1"/>
    </source>
</evidence>
<keyword evidence="3" id="KW-1185">Reference proteome</keyword>
<gene>
    <name evidence="2" type="ORF">HO133_006773</name>
</gene>
<dbReference type="GeneID" id="59335174"/>
<organism evidence="2 3">
    <name type="scientific">Letharia lupina</name>
    <dbReference type="NCBI Taxonomy" id="560253"/>
    <lineage>
        <taxon>Eukaryota</taxon>
        <taxon>Fungi</taxon>
        <taxon>Dikarya</taxon>
        <taxon>Ascomycota</taxon>
        <taxon>Pezizomycotina</taxon>
        <taxon>Lecanoromycetes</taxon>
        <taxon>OSLEUM clade</taxon>
        <taxon>Lecanoromycetidae</taxon>
        <taxon>Lecanorales</taxon>
        <taxon>Lecanorineae</taxon>
        <taxon>Parmeliaceae</taxon>
        <taxon>Letharia</taxon>
    </lineage>
</organism>
<comment type="caution">
    <text evidence="2">The sequence shown here is derived from an EMBL/GenBank/DDBJ whole genome shotgun (WGS) entry which is preliminary data.</text>
</comment>
<dbReference type="RefSeq" id="XP_037147106.1">
    <property type="nucleotide sequence ID" value="XM_037297670.1"/>
</dbReference>
<dbReference type="Proteomes" id="UP000593566">
    <property type="component" value="Unassembled WGS sequence"/>
</dbReference>
<proteinExistence type="predicted"/>
<reference evidence="2 3" key="1">
    <citation type="journal article" date="2020" name="Genomics">
        <title>Complete, high-quality genomes from long-read metagenomic sequencing of two wolf lichen thalli reveals enigmatic genome architecture.</title>
        <authorList>
            <person name="McKenzie S.K."/>
            <person name="Walston R.F."/>
            <person name="Allen J.L."/>
        </authorList>
    </citation>
    <scope>NUCLEOTIDE SEQUENCE [LARGE SCALE GENOMIC DNA]</scope>
    <source>
        <strain evidence="2">WasteWater1</strain>
    </source>
</reference>
<protein>
    <submittedName>
        <fullName evidence="2">Uncharacterized protein</fullName>
    </submittedName>
</protein>
<dbReference type="EMBL" id="JACCJB010000026">
    <property type="protein sequence ID" value="KAF6217671.1"/>
    <property type="molecule type" value="Genomic_DNA"/>
</dbReference>
<feature type="region of interest" description="Disordered" evidence="1">
    <location>
        <begin position="108"/>
        <end position="172"/>
    </location>
</feature>
<feature type="compositionally biased region" description="Polar residues" evidence="1">
    <location>
        <begin position="109"/>
        <end position="137"/>
    </location>
</feature>
<name>A0A8H6F7B6_9LECA</name>
<accession>A0A8H6F7B6</accession>
<evidence type="ECO:0000313" key="3">
    <source>
        <dbReference type="Proteomes" id="UP000593566"/>
    </source>
</evidence>
<dbReference type="AlphaFoldDB" id="A0A8H6F7B6"/>